<accession>A0A382MYJ7</accession>
<reference evidence="1" key="1">
    <citation type="submission" date="2018-05" db="EMBL/GenBank/DDBJ databases">
        <authorList>
            <person name="Lanie J.A."/>
            <person name="Ng W.-L."/>
            <person name="Kazmierczak K.M."/>
            <person name="Andrzejewski T.M."/>
            <person name="Davidsen T.M."/>
            <person name="Wayne K.J."/>
            <person name="Tettelin H."/>
            <person name="Glass J.I."/>
            <person name="Rusch D."/>
            <person name="Podicherti R."/>
            <person name="Tsui H.-C.T."/>
            <person name="Winkler M.E."/>
        </authorList>
    </citation>
    <scope>NUCLEOTIDE SEQUENCE</scope>
</reference>
<dbReference type="AlphaFoldDB" id="A0A382MYJ7"/>
<proteinExistence type="predicted"/>
<evidence type="ECO:0000313" key="1">
    <source>
        <dbReference type="EMBL" id="SVC53185.1"/>
    </source>
</evidence>
<gene>
    <name evidence="1" type="ORF">METZ01_LOCUS306039</name>
</gene>
<protein>
    <submittedName>
        <fullName evidence="1">Uncharacterized protein</fullName>
    </submittedName>
</protein>
<name>A0A382MYJ7_9ZZZZ</name>
<dbReference type="EMBL" id="UINC01096361">
    <property type="protein sequence ID" value="SVC53185.1"/>
    <property type="molecule type" value="Genomic_DNA"/>
</dbReference>
<organism evidence="1">
    <name type="scientific">marine metagenome</name>
    <dbReference type="NCBI Taxonomy" id="408172"/>
    <lineage>
        <taxon>unclassified sequences</taxon>
        <taxon>metagenomes</taxon>
        <taxon>ecological metagenomes</taxon>
    </lineage>
</organism>
<sequence length="31" mass="3387">MVEESGISGVAVKCVDIRRNINGEGSFLDQY</sequence>